<dbReference type="PROSITE" id="PS50294">
    <property type="entry name" value="WD_REPEATS_REGION"/>
    <property type="match status" value="1"/>
</dbReference>
<dbReference type="Gene3D" id="2.130.10.10">
    <property type="entry name" value="YVTN repeat-like/Quinoprotein amine dehydrogenase"/>
    <property type="match status" value="2"/>
</dbReference>
<accession>A0AAW0DWE2</accession>
<feature type="repeat" description="WD" evidence="3">
    <location>
        <begin position="440"/>
        <end position="481"/>
    </location>
</feature>
<dbReference type="SMART" id="SM00320">
    <property type="entry name" value="WD40"/>
    <property type="match status" value="7"/>
</dbReference>
<dbReference type="SUPFAM" id="SSF50978">
    <property type="entry name" value="WD40 repeat-like"/>
    <property type="match status" value="1"/>
</dbReference>
<dbReference type="InterPro" id="IPR036322">
    <property type="entry name" value="WD40_repeat_dom_sf"/>
</dbReference>
<dbReference type="PANTHER" id="PTHR19848">
    <property type="entry name" value="WD40 REPEAT PROTEIN"/>
    <property type="match status" value="1"/>
</dbReference>
<dbReference type="EMBL" id="JAYKXP010000007">
    <property type="protein sequence ID" value="KAK7056273.1"/>
    <property type="molecule type" value="Genomic_DNA"/>
</dbReference>
<evidence type="ECO:0000313" key="7">
    <source>
        <dbReference type="Proteomes" id="UP001383192"/>
    </source>
</evidence>
<dbReference type="Pfam" id="PF09994">
    <property type="entry name" value="T6SS_Tle1-like_cat"/>
    <property type="match status" value="1"/>
</dbReference>
<evidence type="ECO:0000256" key="3">
    <source>
        <dbReference type="PROSITE-ProRule" id="PRU00221"/>
    </source>
</evidence>
<dbReference type="InterPro" id="IPR018712">
    <property type="entry name" value="Tle1-like_cat"/>
</dbReference>
<feature type="compositionally biased region" description="Acidic residues" evidence="4">
    <location>
        <begin position="249"/>
        <end position="272"/>
    </location>
</feature>
<proteinExistence type="predicted"/>
<gene>
    <name evidence="6" type="ORF">VNI00_002826</name>
</gene>
<name>A0AAW0DWE2_9AGAR</name>
<keyword evidence="7" id="KW-1185">Reference proteome</keyword>
<dbReference type="InterPro" id="IPR015943">
    <property type="entry name" value="WD40/YVTN_repeat-like_dom_sf"/>
</dbReference>
<feature type="repeat" description="WD" evidence="3">
    <location>
        <begin position="567"/>
        <end position="599"/>
    </location>
</feature>
<dbReference type="AlphaFoldDB" id="A0AAW0DWE2"/>
<keyword evidence="2" id="KW-0677">Repeat</keyword>
<feature type="domain" description="T6SS Phospholipase effector Tle1-like catalytic" evidence="5">
    <location>
        <begin position="3"/>
        <end position="148"/>
    </location>
</feature>
<comment type="caution">
    <text evidence="6">The sequence shown here is derived from an EMBL/GenBank/DDBJ whole genome shotgun (WGS) entry which is preliminary data.</text>
</comment>
<dbReference type="Proteomes" id="UP001383192">
    <property type="component" value="Unassembled WGS sequence"/>
</dbReference>
<dbReference type="InterPro" id="IPR001680">
    <property type="entry name" value="WD40_rpt"/>
</dbReference>
<evidence type="ECO:0000256" key="2">
    <source>
        <dbReference type="ARBA" id="ARBA00022737"/>
    </source>
</evidence>
<reference evidence="6 7" key="1">
    <citation type="submission" date="2024-01" db="EMBL/GenBank/DDBJ databases">
        <title>A draft genome for a cacao thread blight-causing isolate of Paramarasmius palmivorus.</title>
        <authorList>
            <person name="Baruah I.K."/>
            <person name="Bukari Y."/>
            <person name="Amoako-Attah I."/>
            <person name="Meinhardt L.W."/>
            <person name="Bailey B.A."/>
            <person name="Cohen S.P."/>
        </authorList>
    </citation>
    <scope>NUCLEOTIDE SEQUENCE [LARGE SCALE GENOMIC DNA]</scope>
    <source>
        <strain evidence="6 7">GH-12</strain>
    </source>
</reference>
<feature type="compositionally biased region" description="Basic residues" evidence="4">
    <location>
        <begin position="226"/>
        <end position="238"/>
    </location>
</feature>
<evidence type="ECO:0000313" key="6">
    <source>
        <dbReference type="EMBL" id="KAK7056273.1"/>
    </source>
</evidence>
<dbReference type="Pfam" id="PF00400">
    <property type="entry name" value="WD40"/>
    <property type="match status" value="3"/>
</dbReference>
<dbReference type="PANTHER" id="PTHR19848:SF8">
    <property type="entry name" value="F-BOX AND WD REPEAT DOMAIN CONTAINING 7"/>
    <property type="match status" value="1"/>
</dbReference>
<feature type="repeat" description="WD" evidence="3">
    <location>
        <begin position="524"/>
        <end position="558"/>
    </location>
</feature>
<sequence>MANAYELYCTSADEGSLSQSEHLESHEDMVSTFKETFSRAVKVHFVGAWDTVSSVGLVRSDKNLPLTTSGMKHVCYFRHALAIDERRVKFLPEFAWGSAGPNYEDCKGEMPHTKEVWFAGTHSDIGGGNIPNEELNKKKSTLRWMAREAKKAGLLLDERFDVTLKEGESQEIKESLKGIWWILEAIPFKRLKYVDAKDRDRFTFWPHLGRRRVILNSQRIHQTVYKAHRPGHKKNLPKNRRDPLNDNAELAEPEKVEEDEEEQEDEDEEEEKPADIWSLVDEMVPLVDVTTPEDLVLDRVTIFLEHVHDIEDLPIKELYEELYRLKLAENTNVAQFRAVIVMLVIYAVENRFFSVPEKGHLTAMPAIIQSLLCHTNDRFVGIAKDYIFRHYKSGIKAITTPSPVCSVSISSNGGCIALGEESNDIFVLDIINAGIIYQPLKGHTDRVTSIAFSRQGRMLVSGSDDHTVRIWRLEEKSHTTICVHHNRPEVVAVAFYRNDTHIFSASRDGTILLHDIQRGTFTILVTDSEPVVKATLSPDGSKVVVLSDSGAMRVWDTEKKICISPEYLASDDPISSVEFSVDGSRFFTGNRSGQVHIWNATGEYLDTLAKHPKEGGGTIDTLAASSKYLVANYRANMVQMWDLQVRQPGPSRLFQFSGPILCATFSPRHPSLLIVCSGNCAVEFVDVDGEFVTEILQNEGPGSPFCYFNDSKRRVISSPRRPNH</sequence>
<organism evidence="6 7">
    <name type="scientific">Paramarasmius palmivorus</name>
    <dbReference type="NCBI Taxonomy" id="297713"/>
    <lineage>
        <taxon>Eukaryota</taxon>
        <taxon>Fungi</taxon>
        <taxon>Dikarya</taxon>
        <taxon>Basidiomycota</taxon>
        <taxon>Agaricomycotina</taxon>
        <taxon>Agaricomycetes</taxon>
        <taxon>Agaricomycetidae</taxon>
        <taxon>Agaricales</taxon>
        <taxon>Marasmiineae</taxon>
        <taxon>Marasmiaceae</taxon>
        <taxon>Paramarasmius</taxon>
    </lineage>
</organism>
<evidence type="ECO:0000256" key="4">
    <source>
        <dbReference type="SAM" id="MobiDB-lite"/>
    </source>
</evidence>
<feature type="region of interest" description="Disordered" evidence="4">
    <location>
        <begin position="226"/>
        <end position="274"/>
    </location>
</feature>
<protein>
    <recommendedName>
        <fullName evidence="5">T6SS Phospholipase effector Tle1-like catalytic domain-containing protein</fullName>
    </recommendedName>
</protein>
<evidence type="ECO:0000259" key="5">
    <source>
        <dbReference type="Pfam" id="PF09994"/>
    </source>
</evidence>
<dbReference type="PROSITE" id="PS50082">
    <property type="entry name" value="WD_REPEATS_2"/>
    <property type="match status" value="3"/>
</dbReference>
<evidence type="ECO:0000256" key="1">
    <source>
        <dbReference type="ARBA" id="ARBA00022574"/>
    </source>
</evidence>
<keyword evidence="1 3" id="KW-0853">WD repeat</keyword>